<protein>
    <submittedName>
        <fullName evidence="6">MAPEG family protein</fullName>
    </submittedName>
</protein>
<sequence>MNQSLFALLLFACWTVFLIFLVIGYRSVQVLIGKKKSNDFTPGIKHGTERYWQLTRAQSNAIENLPIFATLVLIGNVAGYIDTLFINACYLVVGARIAQTITHLISTSVIAVNIRFTFYVTQLACFVYLITKLL</sequence>
<keyword evidence="3 5" id="KW-1133">Transmembrane helix</keyword>
<feature type="transmembrane region" description="Helical" evidence="5">
    <location>
        <begin position="6"/>
        <end position="25"/>
    </location>
</feature>
<evidence type="ECO:0000313" key="7">
    <source>
        <dbReference type="Proteomes" id="UP000297693"/>
    </source>
</evidence>
<dbReference type="Proteomes" id="UP000297693">
    <property type="component" value="Unassembled WGS sequence"/>
</dbReference>
<evidence type="ECO:0000256" key="4">
    <source>
        <dbReference type="ARBA" id="ARBA00023136"/>
    </source>
</evidence>
<evidence type="ECO:0000256" key="5">
    <source>
        <dbReference type="SAM" id="Phobius"/>
    </source>
</evidence>
<reference evidence="6" key="1">
    <citation type="journal article" date="2019" name="PLoS Negl. Trop. Dis.">
        <title>Revisiting the worldwide diversity of Leptospira species in the environment.</title>
        <authorList>
            <person name="Vincent A.T."/>
            <person name="Schiettekatte O."/>
            <person name="Bourhy P."/>
            <person name="Veyrier F.J."/>
            <person name="Picardeau M."/>
        </authorList>
    </citation>
    <scope>NUCLEOTIDE SEQUENCE [LARGE SCALE GENOMIC DNA]</scope>
    <source>
        <strain evidence="6">201702476</strain>
    </source>
</reference>
<evidence type="ECO:0000313" key="6">
    <source>
        <dbReference type="EMBL" id="TGL60176.1"/>
    </source>
</evidence>
<dbReference type="Pfam" id="PF01124">
    <property type="entry name" value="MAPEG"/>
    <property type="match status" value="1"/>
</dbReference>
<dbReference type="Gene3D" id="1.20.120.550">
    <property type="entry name" value="Membrane associated eicosanoid/glutathione metabolism-like domain"/>
    <property type="match status" value="1"/>
</dbReference>
<keyword evidence="2 5" id="KW-0812">Transmembrane</keyword>
<feature type="transmembrane region" description="Helical" evidence="5">
    <location>
        <begin position="65"/>
        <end position="93"/>
    </location>
</feature>
<name>A0A4R9K411_9LEPT</name>
<proteinExistence type="predicted"/>
<dbReference type="InterPro" id="IPR001129">
    <property type="entry name" value="Membr-assoc_MAPEG"/>
</dbReference>
<dbReference type="OrthoDB" id="343936at2"/>
<dbReference type="InterPro" id="IPR023352">
    <property type="entry name" value="MAPEG-like_dom_sf"/>
</dbReference>
<evidence type="ECO:0000256" key="1">
    <source>
        <dbReference type="ARBA" id="ARBA00004370"/>
    </source>
</evidence>
<dbReference type="GO" id="GO:0016020">
    <property type="term" value="C:membrane"/>
    <property type="evidence" value="ECO:0007669"/>
    <property type="project" value="UniProtKB-SubCell"/>
</dbReference>
<accession>A0A4R9K411</accession>
<dbReference type="SUPFAM" id="SSF161084">
    <property type="entry name" value="MAPEG domain-like"/>
    <property type="match status" value="1"/>
</dbReference>
<dbReference type="RefSeq" id="WP_135623101.1">
    <property type="nucleotide sequence ID" value="NZ_RQGD01000022.1"/>
</dbReference>
<gene>
    <name evidence="6" type="ORF">EHQ58_06650</name>
</gene>
<evidence type="ECO:0000256" key="3">
    <source>
        <dbReference type="ARBA" id="ARBA00022989"/>
    </source>
</evidence>
<feature type="transmembrane region" description="Helical" evidence="5">
    <location>
        <begin position="105"/>
        <end position="130"/>
    </location>
</feature>
<keyword evidence="4 5" id="KW-0472">Membrane</keyword>
<keyword evidence="7" id="KW-1185">Reference proteome</keyword>
<comment type="subcellular location">
    <subcellularLocation>
        <location evidence="1">Membrane</location>
    </subcellularLocation>
</comment>
<evidence type="ECO:0000256" key="2">
    <source>
        <dbReference type="ARBA" id="ARBA00022692"/>
    </source>
</evidence>
<organism evidence="6 7">
    <name type="scientific">Leptospira ognonensis</name>
    <dbReference type="NCBI Taxonomy" id="2484945"/>
    <lineage>
        <taxon>Bacteria</taxon>
        <taxon>Pseudomonadati</taxon>
        <taxon>Spirochaetota</taxon>
        <taxon>Spirochaetia</taxon>
        <taxon>Leptospirales</taxon>
        <taxon>Leptospiraceae</taxon>
        <taxon>Leptospira</taxon>
    </lineage>
</organism>
<comment type="caution">
    <text evidence="6">The sequence shown here is derived from an EMBL/GenBank/DDBJ whole genome shotgun (WGS) entry which is preliminary data.</text>
</comment>
<dbReference type="AlphaFoldDB" id="A0A4R9K411"/>
<dbReference type="EMBL" id="RQGD01000022">
    <property type="protein sequence ID" value="TGL60176.1"/>
    <property type="molecule type" value="Genomic_DNA"/>
</dbReference>